<dbReference type="Gene3D" id="3.40.190.150">
    <property type="entry name" value="Bordetella uptake gene, domain 1"/>
    <property type="match status" value="1"/>
</dbReference>
<comment type="caution">
    <text evidence="3">The sequence shown here is derived from an EMBL/GenBank/DDBJ whole genome shotgun (WGS) entry which is preliminary data.</text>
</comment>
<dbReference type="PROSITE" id="PS51318">
    <property type="entry name" value="TAT"/>
    <property type="match status" value="1"/>
</dbReference>
<dbReference type="InterPro" id="IPR042100">
    <property type="entry name" value="Bug_dom1"/>
</dbReference>
<keyword evidence="4" id="KW-1185">Reference proteome</keyword>
<gene>
    <name evidence="3" type="ORF">GCM10022202_32890</name>
</gene>
<dbReference type="CDD" id="cd07012">
    <property type="entry name" value="PBP2_Bug_TTT"/>
    <property type="match status" value="1"/>
</dbReference>
<sequence>MKARRRILAGLGIAATAALAGFAAVDASGSTTGASPRSSLTVMAPAAPGGGWDMASREAQQAMRAASIVNNVQVVNVPGAGGTIGLSQFARLPADPTQLMMTGTVMEGAITVNGSDVDLLDTTPIARLAEDYEVFIVPADSPFETLDDLLEAWREDPHGIAVGGGGLGGTDHLLAGLVAREIGVEPTQMNYISYAGGGEVLTALLSHTVDVGVSSYNDFRDQIEAGNLRALALSADEPVDGIDIPTFIDAGADVSLPNWRGLVAPAGISDEQRDELVEILDELMGSEQWQEVLERNNWVPVPLLGEEFEEFIAEDQARIDEIIEELGL</sequence>
<dbReference type="PANTHER" id="PTHR42928">
    <property type="entry name" value="TRICARBOXYLATE-BINDING PROTEIN"/>
    <property type="match status" value="1"/>
</dbReference>
<evidence type="ECO:0000313" key="3">
    <source>
        <dbReference type="EMBL" id="GAA3668274.1"/>
    </source>
</evidence>
<proteinExistence type="inferred from homology"/>
<dbReference type="SUPFAM" id="SSF53850">
    <property type="entry name" value="Periplasmic binding protein-like II"/>
    <property type="match status" value="1"/>
</dbReference>
<evidence type="ECO:0000313" key="4">
    <source>
        <dbReference type="Proteomes" id="UP001410795"/>
    </source>
</evidence>
<dbReference type="RefSeq" id="WP_308122924.1">
    <property type="nucleotide sequence ID" value="NZ_BAAAYV010000025.1"/>
</dbReference>
<dbReference type="Proteomes" id="UP001410795">
    <property type="component" value="Unassembled WGS sequence"/>
</dbReference>
<dbReference type="PIRSF" id="PIRSF017082">
    <property type="entry name" value="YflP"/>
    <property type="match status" value="1"/>
</dbReference>
<comment type="similarity">
    <text evidence="1">Belongs to the UPF0065 (bug) family.</text>
</comment>
<organism evidence="3 4">
    <name type="scientific">Microbacterium marinilacus</name>
    <dbReference type="NCBI Taxonomy" id="415209"/>
    <lineage>
        <taxon>Bacteria</taxon>
        <taxon>Bacillati</taxon>
        <taxon>Actinomycetota</taxon>
        <taxon>Actinomycetes</taxon>
        <taxon>Micrococcales</taxon>
        <taxon>Microbacteriaceae</taxon>
        <taxon>Microbacterium</taxon>
    </lineage>
</organism>
<dbReference type="InterPro" id="IPR006311">
    <property type="entry name" value="TAT_signal"/>
</dbReference>
<evidence type="ECO:0000256" key="1">
    <source>
        <dbReference type="ARBA" id="ARBA00006987"/>
    </source>
</evidence>
<feature type="chain" id="PRO_5047481206" evidence="2">
    <location>
        <begin position="21"/>
        <end position="328"/>
    </location>
</feature>
<dbReference type="Gene3D" id="3.40.190.10">
    <property type="entry name" value="Periplasmic binding protein-like II"/>
    <property type="match status" value="1"/>
</dbReference>
<dbReference type="InterPro" id="IPR005064">
    <property type="entry name" value="BUG"/>
</dbReference>
<dbReference type="Pfam" id="PF03401">
    <property type="entry name" value="TctC"/>
    <property type="match status" value="1"/>
</dbReference>
<protein>
    <submittedName>
        <fullName evidence="3">Tripartite tricarboxylate transporter substrate binding protein</fullName>
    </submittedName>
</protein>
<accession>A0ABP7BRS8</accession>
<name>A0ABP7BRS8_9MICO</name>
<keyword evidence="2" id="KW-0732">Signal</keyword>
<dbReference type="EMBL" id="BAAAYV010000025">
    <property type="protein sequence ID" value="GAA3668274.1"/>
    <property type="molecule type" value="Genomic_DNA"/>
</dbReference>
<reference evidence="4" key="1">
    <citation type="journal article" date="2019" name="Int. J. Syst. Evol. Microbiol.">
        <title>The Global Catalogue of Microorganisms (GCM) 10K type strain sequencing project: providing services to taxonomists for standard genome sequencing and annotation.</title>
        <authorList>
            <consortium name="The Broad Institute Genomics Platform"/>
            <consortium name="The Broad Institute Genome Sequencing Center for Infectious Disease"/>
            <person name="Wu L."/>
            <person name="Ma J."/>
        </authorList>
    </citation>
    <scope>NUCLEOTIDE SEQUENCE [LARGE SCALE GENOMIC DNA]</scope>
    <source>
        <strain evidence="4">JCM 16546</strain>
    </source>
</reference>
<dbReference type="PANTHER" id="PTHR42928:SF3">
    <property type="entry name" value="UPF0065 PROTEIN YFLP"/>
    <property type="match status" value="1"/>
</dbReference>
<evidence type="ECO:0000256" key="2">
    <source>
        <dbReference type="SAM" id="SignalP"/>
    </source>
</evidence>
<feature type="signal peptide" evidence="2">
    <location>
        <begin position="1"/>
        <end position="20"/>
    </location>
</feature>